<feature type="non-terminal residue" evidence="13">
    <location>
        <position position="1"/>
    </location>
</feature>
<comment type="function">
    <text evidence="9">May play the central regulatory role in sporulation. It may be an element of the effector pathway responsible for the activation of sporulation genes in response to nutritional stress. Spo0A may act in concert with spo0H (a sigma factor) to control the expression of some genes that are critical to the sporulation process.</text>
</comment>
<gene>
    <name evidence="13" type="ORF">IAC43_08190</name>
</gene>
<evidence type="ECO:0000256" key="6">
    <source>
        <dbReference type="ARBA" id="ARBA00022679"/>
    </source>
</evidence>
<protein>
    <recommendedName>
        <fullName evidence="4">Stage 0 sporulation protein A homolog</fullName>
        <ecNumber evidence="3">2.7.13.3</ecNumber>
    </recommendedName>
</protein>
<dbReference type="Gene3D" id="3.40.50.2300">
    <property type="match status" value="1"/>
</dbReference>
<dbReference type="InterPro" id="IPR001789">
    <property type="entry name" value="Sig_transdc_resp-reg_receiver"/>
</dbReference>
<dbReference type="FunFam" id="3.30.565.10:FF:000006">
    <property type="entry name" value="Sensor histidine kinase WalK"/>
    <property type="match status" value="1"/>
</dbReference>
<organism evidence="13 14">
    <name type="scientific">Candidatus Faecivivens stercoripullorum</name>
    <dbReference type="NCBI Taxonomy" id="2840805"/>
    <lineage>
        <taxon>Bacteria</taxon>
        <taxon>Bacillati</taxon>
        <taxon>Bacillota</taxon>
        <taxon>Clostridia</taxon>
        <taxon>Eubacteriales</taxon>
        <taxon>Oscillospiraceae</taxon>
        <taxon>Oscillospiraceae incertae sedis</taxon>
        <taxon>Candidatus Faecivivens</taxon>
    </lineage>
</organism>
<evidence type="ECO:0000259" key="12">
    <source>
        <dbReference type="PROSITE" id="PS50110"/>
    </source>
</evidence>
<dbReference type="PANTHER" id="PTHR45339">
    <property type="entry name" value="HYBRID SIGNAL TRANSDUCTION HISTIDINE KINASE J"/>
    <property type="match status" value="1"/>
</dbReference>
<evidence type="ECO:0000256" key="7">
    <source>
        <dbReference type="ARBA" id="ARBA00022777"/>
    </source>
</evidence>
<dbReference type="AlphaFoldDB" id="A0A9D1H8V2"/>
<dbReference type="InterPro" id="IPR005467">
    <property type="entry name" value="His_kinase_dom"/>
</dbReference>
<comment type="caution">
    <text evidence="13">The sequence shown here is derived from an EMBL/GenBank/DDBJ whole genome shotgun (WGS) entry which is preliminary data.</text>
</comment>
<evidence type="ECO:0000313" key="13">
    <source>
        <dbReference type="EMBL" id="HIT95152.1"/>
    </source>
</evidence>
<dbReference type="PRINTS" id="PR00344">
    <property type="entry name" value="BCTRLSENSOR"/>
</dbReference>
<dbReference type="Proteomes" id="UP000824160">
    <property type="component" value="Unassembled WGS sequence"/>
</dbReference>
<dbReference type="GO" id="GO:0000160">
    <property type="term" value="P:phosphorelay signal transduction system"/>
    <property type="evidence" value="ECO:0007669"/>
    <property type="project" value="UniProtKB-KW"/>
</dbReference>
<evidence type="ECO:0000313" key="14">
    <source>
        <dbReference type="Proteomes" id="UP000824160"/>
    </source>
</evidence>
<dbReference type="InterPro" id="IPR036890">
    <property type="entry name" value="HATPase_C_sf"/>
</dbReference>
<evidence type="ECO:0000256" key="10">
    <source>
        <dbReference type="PROSITE-ProRule" id="PRU00169"/>
    </source>
</evidence>
<dbReference type="CDD" id="cd17546">
    <property type="entry name" value="REC_hyHK_CKI1_RcsC-like"/>
    <property type="match status" value="1"/>
</dbReference>
<evidence type="ECO:0000256" key="1">
    <source>
        <dbReference type="ARBA" id="ARBA00000085"/>
    </source>
</evidence>
<dbReference type="SMART" id="SM00387">
    <property type="entry name" value="HATPase_c"/>
    <property type="match status" value="1"/>
</dbReference>
<keyword evidence="8" id="KW-0902">Two-component regulatory system</keyword>
<evidence type="ECO:0000256" key="5">
    <source>
        <dbReference type="ARBA" id="ARBA00022553"/>
    </source>
</evidence>
<evidence type="ECO:0000256" key="8">
    <source>
        <dbReference type="ARBA" id="ARBA00023012"/>
    </source>
</evidence>
<dbReference type="SUPFAM" id="SSF55874">
    <property type="entry name" value="ATPase domain of HSP90 chaperone/DNA topoisomerase II/histidine kinase"/>
    <property type="match status" value="1"/>
</dbReference>
<dbReference type="Gene3D" id="3.30.565.10">
    <property type="entry name" value="Histidine kinase-like ATPase, C-terminal domain"/>
    <property type="match status" value="1"/>
</dbReference>
<dbReference type="Pfam" id="PF00072">
    <property type="entry name" value="Response_reg"/>
    <property type="match status" value="1"/>
</dbReference>
<keyword evidence="6" id="KW-0808">Transferase</keyword>
<evidence type="ECO:0000256" key="9">
    <source>
        <dbReference type="ARBA" id="ARBA00024867"/>
    </source>
</evidence>
<feature type="domain" description="Response regulatory" evidence="12">
    <location>
        <begin position="150"/>
        <end position="271"/>
    </location>
</feature>
<dbReference type="EC" id="2.7.13.3" evidence="3"/>
<name>A0A9D1H8V2_9FIRM</name>
<evidence type="ECO:0000256" key="3">
    <source>
        <dbReference type="ARBA" id="ARBA00012438"/>
    </source>
</evidence>
<dbReference type="GO" id="GO:0016020">
    <property type="term" value="C:membrane"/>
    <property type="evidence" value="ECO:0007669"/>
    <property type="project" value="UniProtKB-SubCell"/>
</dbReference>
<evidence type="ECO:0000256" key="2">
    <source>
        <dbReference type="ARBA" id="ARBA00004370"/>
    </source>
</evidence>
<dbReference type="SUPFAM" id="SSF52172">
    <property type="entry name" value="CheY-like"/>
    <property type="match status" value="1"/>
</dbReference>
<evidence type="ECO:0000259" key="11">
    <source>
        <dbReference type="PROSITE" id="PS50109"/>
    </source>
</evidence>
<feature type="domain" description="Histidine kinase" evidence="11">
    <location>
        <begin position="1"/>
        <end position="128"/>
    </location>
</feature>
<keyword evidence="7" id="KW-0418">Kinase</keyword>
<proteinExistence type="predicted"/>
<feature type="modified residue" description="4-aspartylphosphate" evidence="10">
    <location>
        <position position="202"/>
    </location>
</feature>
<sequence length="274" mass="30179">VNYSLYQSTVMGDSVRMSQIMNNLLSNAFKFTSEGDSISVTVKQFEDKEYSQYQIVVQDTGIGMSKDFLPQLFEPYARETTFSSRQISGTGLGMPIVKNLVTQMSGQINVDSELGVGSTFTVTVPFTVVREEKNITEPKNIPVFSLDGKKILLAEDNMVNMEIATEILSMNGVNIVQAWNGKEALSLFKASKPFEFDAILMDMQMPQMDGCEAAKNIRALSRPDARTIPIIAVTANAFAEDIATTTAAGMNAHVSKPIDFNILCQTLEKLIDNK</sequence>
<dbReference type="PROSITE" id="PS50109">
    <property type="entry name" value="HIS_KIN"/>
    <property type="match status" value="1"/>
</dbReference>
<dbReference type="InterPro" id="IPR011006">
    <property type="entry name" value="CheY-like_superfamily"/>
</dbReference>
<dbReference type="InterPro" id="IPR004358">
    <property type="entry name" value="Sig_transdc_His_kin-like_C"/>
</dbReference>
<reference evidence="13" key="1">
    <citation type="submission" date="2020-10" db="EMBL/GenBank/DDBJ databases">
        <authorList>
            <person name="Gilroy R."/>
        </authorList>
    </citation>
    <scope>NUCLEOTIDE SEQUENCE</scope>
    <source>
        <strain evidence="13">ChiBcec7-5410</strain>
    </source>
</reference>
<dbReference type="GO" id="GO:0004673">
    <property type="term" value="F:protein histidine kinase activity"/>
    <property type="evidence" value="ECO:0007669"/>
    <property type="project" value="UniProtKB-EC"/>
</dbReference>
<dbReference type="SMART" id="SM00448">
    <property type="entry name" value="REC"/>
    <property type="match status" value="1"/>
</dbReference>
<keyword evidence="5 10" id="KW-0597">Phosphoprotein</keyword>
<comment type="subcellular location">
    <subcellularLocation>
        <location evidence="2">Membrane</location>
    </subcellularLocation>
</comment>
<dbReference type="Pfam" id="PF02518">
    <property type="entry name" value="HATPase_c"/>
    <property type="match status" value="1"/>
</dbReference>
<dbReference type="EMBL" id="DVLW01000226">
    <property type="protein sequence ID" value="HIT95152.1"/>
    <property type="molecule type" value="Genomic_DNA"/>
</dbReference>
<dbReference type="PANTHER" id="PTHR45339:SF1">
    <property type="entry name" value="HYBRID SIGNAL TRANSDUCTION HISTIDINE KINASE J"/>
    <property type="match status" value="1"/>
</dbReference>
<accession>A0A9D1H8V2</accession>
<evidence type="ECO:0000256" key="4">
    <source>
        <dbReference type="ARBA" id="ARBA00018672"/>
    </source>
</evidence>
<dbReference type="InterPro" id="IPR003594">
    <property type="entry name" value="HATPase_dom"/>
</dbReference>
<dbReference type="PROSITE" id="PS50110">
    <property type="entry name" value="RESPONSE_REGULATORY"/>
    <property type="match status" value="1"/>
</dbReference>
<reference evidence="13" key="2">
    <citation type="journal article" date="2021" name="PeerJ">
        <title>Extensive microbial diversity within the chicken gut microbiome revealed by metagenomics and culture.</title>
        <authorList>
            <person name="Gilroy R."/>
            <person name="Ravi A."/>
            <person name="Getino M."/>
            <person name="Pursley I."/>
            <person name="Horton D.L."/>
            <person name="Alikhan N.F."/>
            <person name="Baker D."/>
            <person name="Gharbi K."/>
            <person name="Hall N."/>
            <person name="Watson M."/>
            <person name="Adriaenssens E.M."/>
            <person name="Foster-Nyarko E."/>
            <person name="Jarju S."/>
            <person name="Secka A."/>
            <person name="Antonio M."/>
            <person name="Oren A."/>
            <person name="Chaudhuri R.R."/>
            <person name="La Ragione R."/>
            <person name="Hildebrand F."/>
            <person name="Pallen M.J."/>
        </authorList>
    </citation>
    <scope>NUCLEOTIDE SEQUENCE</scope>
    <source>
        <strain evidence="13">ChiBcec7-5410</strain>
    </source>
</reference>
<comment type="catalytic activity">
    <reaction evidence="1">
        <text>ATP + protein L-histidine = ADP + protein N-phospho-L-histidine.</text>
        <dbReference type="EC" id="2.7.13.3"/>
    </reaction>
</comment>